<dbReference type="Gramene" id="EOY20430">
    <property type="protein sequence ID" value="EOY20430"/>
    <property type="gene ID" value="TCM_046319"/>
</dbReference>
<name>S1RWD4_THECC</name>
<sequence length="101" mass="11918">MPPPAPSFAPPNKFNIPNKKERMVKAMEKSPTRRRMRMALRFRGTSAEVKRKSSRSIRTRSRNASSKIENWWTMVEDTTRFQLHSRGWVGKSRRKRRSSSI</sequence>
<feature type="compositionally biased region" description="Basic residues" evidence="1">
    <location>
        <begin position="52"/>
        <end position="61"/>
    </location>
</feature>
<evidence type="ECO:0000256" key="1">
    <source>
        <dbReference type="SAM" id="MobiDB-lite"/>
    </source>
</evidence>
<gene>
    <name evidence="2" type="ORF">TCM_046319</name>
</gene>
<proteinExistence type="predicted"/>
<dbReference type="HOGENOM" id="CLU_2296825_0_0_1"/>
<dbReference type="InParanoid" id="S1RWD4"/>
<feature type="region of interest" description="Disordered" evidence="1">
    <location>
        <begin position="44"/>
        <end position="64"/>
    </location>
</feature>
<evidence type="ECO:0000313" key="3">
    <source>
        <dbReference type="Proteomes" id="UP000026915"/>
    </source>
</evidence>
<evidence type="ECO:0000313" key="2">
    <source>
        <dbReference type="EMBL" id="EOY20430.1"/>
    </source>
</evidence>
<dbReference type="AlphaFoldDB" id="S1RWD4"/>
<organism evidence="2 3">
    <name type="scientific">Theobroma cacao</name>
    <name type="common">Cacao</name>
    <name type="synonym">Cocoa</name>
    <dbReference type="NCBI Taxonomy" id="3641"/>
    <lineage>
        <taxon>Eukaryota</taxon>
        <taxon>Viridiplantae</taxon>
        <taxon>Streptophyta</taxon>
        <taxon>Embryophyta</taxon>
        <taxon>Tracheophyta</taxon>
        <taxon>Spermatophyta</taxon>
        <taxon>Magnoliopsida</taxon>
        <taxon>eudicotyledons</taxon>
        <taxon>Gunneridae</taxon>
        <taxon>Pentapetalae</taxon>
        <taxon>rosids</taxon>
        <taxon>malvids</taxon>
        <taxon>Malvales</taxon>
        <taxon>Malvaceae</taxon>
        <taxon>Byttnerioideae</taxon>
        <taxon>Theobroma</taxon>
    </lineage>
</organism>
<keyword evidence="3" id="KW-1185">Reference proteome</keyword>
<dbReference type="EMBL" id="KE133179">
    <property type="protein sequence ID" value="EOY20430.1"/>
    <property type="molecule type" value="Genomic_DNA"/>
</dbReference>
<accession>S1RWD4</accession>
<dbReference type="Proteomes" id="UP000026915">
    <property type="component" value="Unassembled WGS sequence"/>
</dbReference>
<reference evidence="2 3" key="1">
    <citation type="journal article" date="2013" name="Genome Biol.">
        <title>The genome sequence of the most widely cultivated cacao type and its use to identify candidate genes regulating pod color.</title>
        <authorList>
            <person name="Motamayor J.C."/>
            <person name="Mockaitis K."/>
            <person name="Schmutz J."/>
            <person name="Haiminen N."/>
            <person name="Iii D.L."/>
            <person name="Cornejo O."/>
            <person name="Findley S.D."/>
            <person name="Zheng P."/>
            <person name="Utro F."/>
            <person name="Royaert S."/>
            <person name="Saski C."/>
            <person name="Jenkins J."/>
            <person name="Podicheti R."/>
            <person name="Zhao M."/>
            <person name="Scheffler B.E."/>
            <person name="Stack J.C."/>
            <person name="Feltus F.A."/>
            <person name="Mustiga G.M."/>
            <person name="Amores F."/>
            <person name="Phillips W."/>
            <person name="Marelli J.P."/>
            <person name="May G.D."/>
            <person name="Shapiro H."/>
            <person name="Ma J."/>
            <person name="Bustamante C.D."/>
            <person name="Schnell R.J."/>
            <person name="Main D."/>
            <person name="Gilbert D."/>
            <person name="Parida L."/>
            <person name="Kuhn D.N."/>
        </authorList>
    </citation>
    <scope>NUCLEOTIDE SEQUENCE [LARGE SCALE GENOMIC DNA]</scope>
    <source>
        <strain evidence="3">cv. Matina 1-6</strain>
    </source>
</reference>
<protein>
    <submittedName>
        <fullName evidence="2">Uncharacterized protein</fullName>
    </submittedName>
</protein>